<protein>
    <submittedName>
        <fullName evidence="3">His_kinase domain-containing protein</fullName>
    </submittedName>
</protein>
<comment type="caution">
    <text evidence="3">The sequence shown here is derived from an EMBL/GenBank/DDBJ whole genome shotgun (WGS) entry which is preliminary data.</text>
</comment>
<name>A0ABP1F7K4_9FLAO</name>
<reference evidence="3 4" key="1">
    <citation type="submission" date="2024-05" db="EMBL/GenBank/DDBJ databases">
        <authorList>
            <person name="Duchaud E."/>
        </authorList>
    </citation>
    <scope>NUCLEOTIDE SEQUENCE [LARGE SCALE GENOMIC DNA]</scope>
    <source>
        <strain evidence="3">Ena-SAMPLE-TAB-13-05-2024-13:56:06:370-140308</strain>
    </source>
</reference>
<dbReference type="PANTHER" id="PTHR34220">
    <property type="entry name" value="SENSOR HISTIDINE KINASE YPDA"/>
    <property type="match status" value="1"/>
</dbReference>
<feature type="transmembrane region" description="Helical" evidence="1">
    <location>
        <begin position="56"/>
        <end position="73"/>
    </location>
</feature>
<feature type="transmembrane region" description="Helical" evidence="1">
    <location>
        <begin position="129"/>
        <end position="146"/>
    </location>
</feature>
<feature type="domain" description="Signal transduction histidine kinase internal region" evidence="2">
    <location>
        <begin position="212"/>
        <end position="290"/>
    </location>
</feature>
<gene>
    <name evidence="3" type="ORF">T190423A01A_70070</name>
</gene>
<sequence length="415" mass="48931">MKGRYKNITRIGIYDDTVESEQKKIQLLNIFCLTWGIAIICFVFLDYFFARDFYQSLKIHLSSFGTLFLVYVLQRSRMYIMARIIFILALIIVTFIFSNYAEPLTLMENLYFMYPLVSLLFINRKWISITILIICWIFYFLPRWLITGEYPFHSVNTIVLALMVFIGNFVILNYFRVLNFKKEALLSEKKDELEMAYVALEARKQSELAHLQLKSLKAQMNPHFMFNAMNSIQNLVLKGDKQEAYNYLTKFSSLIRENLNMSEKSFVSFEEELSLLQKYLELEKLRFREDFEYVIKGIEQVYDIKVPSMIIQPFVENSIKHGLLHKLNGVKKVKITFKVEDVFTCIIEDNGVGIAASKEINRRNQNQNNSFSTKAIQDRLSLLKDYYKTDIGFYYQQVKEGTKVIIKIPYTNSDE</sequence>
<feature type="transmembrane region" description="Helical" evidence="1">
    <location>
        <begin position="27"/>
        <end position="50"/>
    </location>
</feature>
<evidence type="ECO:0000256" key="1">
    <source>
        <dbReference type="SAM" id="Phobius"/>
    </source>
</evidence>
<evidence type="ECO:0000313" key="3">
    <source>
        <dbReference type="EMBL" id="CAL2104377.1"/>
    </source>
</evidence>
<evidence type="ECO:0000259" key="2">
    <source>
        <dbReference type="Pfam" id="PF06580"/>
    </source>
</evidence>
<dbReference type="Pfam" id="PF06580">
    <property type="entry name" value="His_kinase"/>
    <property type="match status" value="1"/>
</dbReference>
<dbReference type="SUPFAM" id="SSF55874">
    <property type="entry name" value="ATPase domain of HSP90 chaperone/DNA topoisomerase II/histidine kinase"/>
    <property type="match status" value="1"/>
</dbReference>
<dbReference type="InterPro" id="IPR036890">
    <property type="entry name" value="HATPase_C_sf"/>
</dbReference>
<feature type="transmembrane region" description="Helical" evidence="1">
    <location>
        <begin position="158"/>
        <end position="175"/>
    </location>
</feature>
<feature type="transmembrane region" description="Helical" evidence="1">
    <location>
        <begin position="80"/>
        <end position="98"/>
    </location>
</feature>
<evidence type="ECO:0000313" key="4">
    <source>
        <dbReference type="Proteomes" id="UP001497527"/>
    </source>
</evidence>
<dbReference type="PANTHER" id="PTHR34220:SF7">
    <property type="entry name" value="SENSOR HISTIDINE KINASE YPDA"/>
    <property type="match status" value="1"/>
</dbReference>
<keyword evidence="1" id="KW-0812">Transmembrane</keyword>
<dbReference type="RefSeq" id="WP_348718698.1">
    <property type="nucleotide sequence ID" value="NZ_CAXJIO010000016.1"/>
</dbReference>
<keyword evidence="1" id="KW-1133">Transmembrane helix</keyword>
<organism evidence="3 4">
    <name type="scientific">Tenacibaculum polynesiense</name>
    <dbReference type="NCBI Taxonomy" id="3137857"/>
    <lineage>
        <taxon>Bacteria</taxon>
        <taxon>Pseudomonadati</taxon>
        <taxon>Bacteroidota</taxon>
        <taxon>Flavobacteriia</taxon>
        <taxon>Flavobacteriales</taxon>
        <taxon>Flavobacteriaceae</taxon>
        <taxon>Tenacibaculum</taxon>
    </lineage>
</organism>
<keyword evidence="1" id="KW-0472">Membrane</keyword>
<proteinExistence type="predicted"/>
<dbReference type="EMBL" id="CAXJIO010000016">
    <property type="protein sequence ID" value="CAL2104377.1"/>
    <property type="molecule type" value="Genomic_DNA"/>
</dbReference>
<dbReference type="Gene3D" id="3.30.565.10">
    <property type="entry name" value="Histidine kinase-like ATPase, C-terminal domain"/>
    <property type="match status" value="1"/>
</dbReference>
<dbReference type="InterPro" id="IPR010559">
    <property type="entry name" value="Sig_transdc_His_kin_internal"/>
</dbReference>
<dbReference type="Proteomes" id="UP001497527">
    <property type="component" value="Unassembled WGS sequence"/>
</dbReference>
<keyword evidence="4" id="KW-1185">Reference proteome</keyword>
<dbReference type="InterPro" id="IPR050640">
    <property type="entry name" value="Bact_2-comp_sensor_kinase"/>
</dbReference>
<accession>A0ABP1F7K4</accession>